<evidence type="ECO:0000313" key="2">
    <source>
        <dbReference type="EMBL" id="MBE9077413.1"/>
    </source>
</evidence>
<gene>
    <name evidence="2" type="ORF">IQ241_08895</name>
</gene>
<dbReference type="Pfam" id="PF05685">
    <property type="entry name" value="Uma2"/>
    <property type="match status" value="1"/>
</dbReference>
<comment type="caution">
    <text evidence="2">The sequence shown here is derived from an EMBL/GenBank/DDBJ whole genome shotgun (WGS) entry which is preliminary data.</text>
</comment>
<dbReference type="PANTHER" id="PTHR35400:SF3">
    <property type="entry name" value="SLL1072 PROTEIN"/>
    <property type="match status" value="1"/>
</dbReference>
<dbReference type="EMBL" id="JADEXG010000016">
    <property type="protein sequence ID" value="MBE9077413.1"/>
    <property type="molecule type" value="Genomic_DNA"/>
</dbReference>
<dbReference type="SUPFAM" id="SSF52980">
    <property type="entry name" value="Restriction endonuclease-like"/>
    <property type="match status" value="1"/>
</dbReference>
<dbReference type="InterPro" id="IPR011335">
    <property type="entry name" value="Restrct_endonuc-II-like"/>
</dbReference>
<accession>A0A8J7AH21</accession>
<dbReference type="PANTHER" id="PTHR35400">
    <property type="entry name" value="SLR1083 PROTEIN"/>
    <property type="match status" value="1"/>
</dbReference>
<dbReference type="InterPro" id="IPR012296">
    <property type="entry name" value="Nuclease_put_TT1808"/>
</dbReference>
<reference evidence="2" key="1">
    <citation type="submission" date="2020-10" db="EMBL/GenBank/DDBJ databases">
        <authorList>
            <person name="Castelo-Branco R."/>
            <person name="Eusebio N."/>
            <person name="Adriana R."/>
            <person name="Vieira A."/>
            <person name="Brugerolle De Fraissinette N."/>
            <person name="Rezende De Castro R."/>
            <person name="Schneider M.P."/>
            <person name="Vasconcelos V."/>
            <person name="Leao P.N."/>
        </authorList>
    </citation>
    <scope>NUCLEOTIDE SEQUENCE</scope>
    <source>
        <strain evidence="2">LEGE 07310</strain>
    </source>
</reference>
<evidence type="ECO:0000259" key="1">
    <source>
        <dbReference type="Pfam" id="PF05685"/>
    </source>
</evidence>
<dbReference type="Gene3D" id="3.90.1570.10">
    <property type="entry name" value="tt1808, chain A"/>
    <property type="match status" value="1"/>
</dbReference>
<proteinExistence type="predicted"/>
<keyword evidence="2" id="KW-0255">Endonuclease</keyword>
<sequence>MTLSKQPISRPLPLENGDRVSRQEFERRYAAMPDLKKAELIEGVVYLPAALRYRSHGRPHANIVGWLATYAALTPGIEAADNPTIRLDLDNEPQPDALLRIDEARGGQSRISQDDYVEGAPELIVEIAASSAAYDLYDKKNVYRRNGVQEYIVWSVADRQVSWFSLEEGVYVSQTPDENGIIRSSVFPGLDLNVRALLDGDMAEVLTEVGRGIGTVAHQQFVQRLE</sequence>
<name>A0A8J7AH21_9CYAN</name>
<keyword evidence="3" id="KW-1185">Reference proteome</keyword>
<dbReference type="InterPro" id="IPR008538">
    <property type="entry name" value="Uma2"/>
</dbReference>
<keyword evidence="2" id="KW-0540">Nuclease</keyword>
<dbReference type="Proteomes" id="UP000636505">
    <property type="component" value="Unassembled WGS sequence"/>
</dbReference>
<organism evidence="2 3">
    <name type="scientific">Vasconcelosia minhoensis LEGE 07310</name>
    <dbReference type="NCBI Taxonomy" id="915328"/>
    <lineage>
        <taxon>Bacteria</taxon>
        <taxon>Bacillati</taxon>
        <taxon>Cyanobacteriota</taxon>
        <taxon>Cyanophyceae</taxon>
        <taxon>Nodosilineales</taxon>
        <taxon>Cymatolegaceae</taxon>
        <taxon>Vasconcelosia</taxon>
        <taxon>Vasconcelosia minhoensis</taxon>
    </lineage>
</organism>
<protein>
    <submittedName>
        <fullName evidence="2">Uma2 family endonuclease</fullName>
    </submittedName>
</protein>
<feature type="domain" description="Putative restriction endonuclease" evidence="1">
    <location>
        <begin position="23"/>
        <end position="194"/>
    </location>
</feature>
<dbReference type="AlphaFoldDB" id="A0A8J7AH21"/>
<dbReference type="RefSeq" id="WP_193906142.1">
    <property type="nucleotide sequence ID" value="NZ_JADEXG010000016.1"/>
</dbReference>
<dbReference type="CDD" id="cd06260">
    <property type="entry name" value="DUF820-like"/>
    <property type="match status" value="1"/>
</dbReference>
<keyword evidence="2" id="KW-0378">Hydrolase</keyword>
<dbReference type="GO" id="GO:0004519">
    <property type="term" value="F:endonuclease activity"/>
    <property type="evidence" value="ECO:0007669"/>
    <property type="project" value="UniProtKB-KW"/>
</dbReference>
<evidence type="ECO:0000313" key="3">
    <source>
        <dbReference type="Proteomes" id="UP000636505"/>
    </source>
</evidence>